<evidence type="ECO:0000313" key="2">
    <source>
        <dbReference type="EMBL" id="QDG51166.1"/>
    </source>
</evidence>
<keyword evidence="3" id="KW-1185">Reference proteome</keyword>
<sequence length="126" mass="13968">MKTEQAETDRNPNAHRVAIVGGLAGLLTANHLLDRQRPGQPTELVLFEASAQPGGRARSLQLGGAKPAKRASSTGRLRLFGARHRSPRDAISRRRALGLGRRRRRSCRISRPTTHHPDYLITRTTH</sequence>
<dbReference type="EMBL" id="CP041186">
    <property type="protein sequence ID" value="QDG51166.1"/>
    <property type="molecule type" value="Genomic_DNA"/>
</dbReference>
<reference evidence="2 3" key="1">
    <citation type="submission" date="2019-06" db="EMBL/GenBank/DDBJ databases">
        <title>Persicimonas caeni gen. nov., sp. nov., a predatory bacterium isolated from solar saltern.</title>
        <authorList>
            <person name="Wang S."/>
        </authorList>
    </citation>
    <scope>NUCLEOTIDE SEQUENCE [LARGE SCALE GENOMIC DNA]</scope>
    <source>
        <strain evidence="2 3">YN101</strain>
    </source>
</reference>
<name>A0A4Y6PS61_PERCE</name>
<accession>A0A5B8Y540</accession>
<dbReference type="Pfam" id="PF13450">
    <property type="entry name" value="NAD_binding_8"/>
    <property type="match status" value="1"/>
</dbReference>
<dbReference type="AlphaFoldDB" id="A0A4Y6PS61"/>
<gene>
    <name evidence="2" type="ORF">FIV42_10580</name>
</gene>
<dbReference type="Gene3D" id="3.50.50.60">
    <property type="entry name" value="FAD/NAD(P)-binding domain"/>
    <property type="match status" value="1"/>
</dbReference>
<dbReference type="GO" id="GO:0016491">
    <property type="term" value="F:oxidoreductase activity"/>
    <property type="evidence" value="ECO:0007669"/>
    <property type="project" value="InterPro"/>
</dbReference>
<evidence type="ECO:0008006" key="4">
    <source>
        <dbReference type="Google" id="ProtNLM"/>
    </source>
</evidence>
<feature type="region of interest" description="Disordered" evidence="1">
    <location>
        <begin position="99"/>
        <end position="126"/>
    </location>
</feature>
<feature type="region of interest" description="Disordered" evidence="1">
    <location>
        <begin position="50"/>
        <end position="72"/>
    </location>
</feature>
<evidence type="ECO:0000313" key="3">
    <source>
        <dbReference type="Proteomes" id="UP000315995"/>
    </source>
</evidence>
<dbReference type="SUPFAM" id="SSF51905">
    <property type="entry name" value="FAD/NAD(P)-binding domain"/>
    <property type="match status" value="1"/>
</dbReference>
<accession>A0A4Y6PS61</accession>
<feature type="compositionally biased region" description="Basic residues" evidence="1">
    <location>
        <begin position="99"/>
        <end position="108"/>
    </location>
</feature>
<dbReference type="InterPro" id="IPR036188">
    <property type="entry name" value="FAD/NAD-bd_sf"/>
</dbReference>
<proteinExistence type="predicted"/>
<protein>
    <recommendedName>
        <fullName evidence="4">Amine oxidase domain-containing protein</fullName>
    </recommendedName>
</protein>
<evidence type="ECO:0000256" key="1">
    <source>
        <dbReference type="SAM" id="MobiDB-lite"/>
    </source>
</evidence>
<dbReference type="Proteomes" id="UP000315995">
    <property type="component" value="Chromosome"/>
</dbReference>
<organism evidence="2 3">
    <name type="scientific">Persicimonas caeni</name>
    <dbReference type="NCBI Taxonomy" id="2292766"/>
    <lineage>
        <taxon>Bacteria</taxon>
        <taxon>Deltaproteobacteria</taxon>
        <taxon>Bradymonadales</taxon>
        <taxon>Bradymonadaceae</taxon>
        <taxon>Persicimonas</taxon>
    </lineage>
</organism>